<protein>
    <recommendedName>
        <fullName evidence="3">Metallopeptidase family protein</fullName>
    </recommendedName>
</protein>
<evidence type="ECO:0000313" key="2">
    <source>
        <dbReference type="Proteomes" id="UP000176723"/>
    </source>
</evidence>
<name>A0A1G1W0E4_9BACT</name>
<organism evidence="1 2">
    <name type="scientific">Candidatus Chisholmbacteria bacterium RIFCSPLOWO2_01_FULL_49_14</name>
    <dbReference type="NCBI Taxonomy" id="1797593"/>
    <lineage>
        <taxon>Bacteria</taxon>
        <taxon>Candidatus Chisholmiibacteriota</taxon>
    </lineage>
</organism>
<dbReference type="Pfam" id="PF06262">
    <property type="entry name" value="Zincin_1"/>
    <property type="match status" value="1"/>
</dbReference>
<dbReference type="InterPro" id="IPR038555">
    <property type="entry name" value="Zincin_1_sf"/>
</dbReference>
<dbReference type="InterPro" id="IPR010428">
    <property type="entry name" value="Zincin_1"/>
</dbReference>
<accession>A0A1G1W0E4</accession>
<sequence>MTIQETFESLVDEALKDLPEQFLNKLENVDLVVEAWPSQQTLTSLGMRAGGLLFGLYQGVPKTKRTGSTLLPDKITIFAGPILLVCKNPMEVKKKVAQVVRHEIAHHFGLGERSIRKTGH</sequence>
<dbReference type="AlphaFoldDB" id="A0A1G1W0E4"/>
<evidence type="ECO:0000313" key="1">
    <source>
        <dbReference type="EMBL" id="OGY20887.1"/>
    </source>
</evidence>
<evidence type="ECO:0008006" key="3">
    <source>
        <dbReference type="Google" id="ProtNLM"/>
    </source>
</evidence>
<dbReference type="EMBL" id="MHCL01000020">
    <property type="protein sequence ID" value="OGY20887.1"/>
    <property type="molecule type" value="Genomic_DNA"/>
</dbReference>
<proteinExistence type="predicted"/>
<gene>
    <name evidence="1" type="ORF">A3A65_02820</name>
</gene>
<reference evidence="1 2" key="1">
    <citation type="journal article" date="2016" name="Nat. Commun.">
        <title>Thousands of microbial genomes shed light on interconnected biogeochemical processes in an aquifer system.</title>
        <authorList>
            <person name="Anantharaman K."/>
            <person name="Brown C.T."/>
            <person name="Hug L.A."/>
            <person name="Sharon I."/>
            <person name="Castelle C.J."/>
            <person name="Probst A.J."/>
            <person name="Thomas B.C."/>
            <person name="Singh A."/>
            <person name="Wilkins M.J."/>
            <person name="Karaoz U."/>
            <person name="Brodie E.L."/>
            <person name="Williams K.H."/>
            <person name="Hubbard S.S."/>
            <person name="Banfield J.F."/>
        </authorList>
    </citation>
    <scope>NUCLEOTIDE SEQUENCE [LARGE SCALE GENOMIC DNA]</scope>
</reference>
<comment type="caution">
    <text evidence="1">The sequence shown here is derived from an EMBL/GenBank/DDBJ whole genome shotgun (WGS) entry which is preliminary data.</text>
</comment>
<dbReference type="SUPFAM" id="SSF55486">
    <property type="entry name" value="Metalloproteases ('zincins'), catalytic domain"/>
    <property type="match status" value="1"/>
</dbReference>
<dbReference type="CDD" id="cd12952">
    <property type="entry name" value="MMP_ACEL2062"/>
    <property type="match status" value="1"/>
</dbReference>
<dbReference type="Gene3D" id="3.30.2010.20">
    <property type="match status" value="1"/>
</dbReference>
<dbReference type="STRING" id="1797593.A3A65_02820"/>
<dbReference type="Proteomes" id="UP000176723">
    <property type="component" value="Unassembled WGS sequence"/>
</dbReference>